<evidence type="ECO:0000313" key="4">
    <source>
        <dbReference type="EMBL" id="TQL90673.1"/>
    </source>
</evidence>
<evidence type="ECO:0000313" key="5">
    <source>
        <dbReference type="Proteomes" id="UP000316096"/>
    </source>
</evidence>
<dbReference type="CDD" id="cd04486">
    <property type="entry name" value="YhcR_OBF_like"/>
    <property type="match status" value="1"/>
</dbReference>
<feature type="signal peptide" evidence="2">
    <location>
        <begin position="1"/>
        <end position="24"/>
    </location>
</feature>
<evidence type="ECO:0000256" key="1">
    <source>
        <dbReference type="SAM" id="MobiDB-lite"/>
    </source>
</evidence>
<dbReference type="SUPFAM" id="SSF74853">
    <property type="entry name" value="Lamin A/C globular tail domain"/>
    <property type="match status" value="1"/>
</dbReference>
<proteinExistence type="predicted"/>
<name>A0A543C0S0_9ACTN</name>
<dbReference type="Gene3D" id="3.60.10.10">
    <property type="entry name" value="Endonuclease/exonuclease/phosphatase"/>
    <property type="match status" value="1"/>
</dbReference>
<sequence length="810" mass="83549">MRVHVLSGLTRATAGVAVCGLALATLVAGGDTAASATPATSVVVNEVYGGGGNSGATYTNDFVELTNRGDAAVSLDGWSVQYHPGGATGTWQVTTLSGSLAPGGFYLVGEAKGTGGTQALPTTQATGNIAMSGTAGTIALVHDTAALTCADPAACQSASVDLVGYGTAALSETAPAAGASNTASVQRSDKADSDDNSADFSAADPTPGAANAGGDGGGGGGGGGEPGPLRIHDIQGTSWISPQNGQHVTNVPGIVTAIRPAGSSRGYWIQDPAPDTNPATSEGLFVFSSSPGVAVGDSVLVSGTVKDFYPLSSGDTVENTSNLSVTELNSPVVSVLSHGNALPDAEVLTPTTVPGKYAPDLGGTDIESTPITPARSALDFWESREGMRVQVDDARAVGPSNDFGEQYVTTKPAQNPSYRGGTELLAENAVPSGRIEVTTADGSDPGVSVGDVFTGATAGPVDYSQFGGYTIAATQVGTVKHRNLPPVVATPQDRKQLAVATYNVENLAPGDPADKYTKLAQGVVTNLAKPDIVAVEEVQDNTGATDDGVVAADQTLTKLTAAIVAAGGPKYDWREIDPVNDQDGGQPGGNIRVVYLFNPARVSFVDRGSSSVDRSTTPTSVEKLHGKPALTLSPGRIDPASTVWNASRKPLAGEFRFRNKPVFVIANHFDSKLGDQNADGRFQYPAQSSAVQRAGQAKEVHDFVQRIQKVDKKADVVVLGDLNDYQFSPALATLRTGNAGGHGRPILTDLISTLPRNEQYTYVFDGLSEVLDHILVTPAVRGVRYQVIHINAEYTDQTSDHDPQVLRMTP</sequence>
<organism evidence="4 5">
    <name type="scientific">Actinoallomurus bryophytorum</name>
    <dbReference type="NCBI Taxonomy" id="1490222"/>
    <lineage>
        <taxon>Bacteria</taxon>
        <taxon>Bacillati</taxon>
        <taxon>Actinomycetota</taxon>
        <taxon>Actinomycetes</taxon>
        <taxon>Streptosporangiales</taxon>
        <taxon>Thermomonosporaceae</taxon>
        <taxon>Actinoallomurus</taxon>
    </lineage>
</organism>
<accession>A0A543C0S0</accession>
<dbReference type="InterPro" id="IPR001322">
    <property type="entry name" value="Lamin_tail_dom"/>
</dbReference>
<feature type="region of interest" description="Disordered" evidence="1">
    <location>
        <begin position="174"/>
        <end position="231"/>
    </location>
</feature>
<dbReference type="PANTHER" id="PTHR42834">
    <property type="entry name" value="ENDONUCLEASE/EXONUCLEASE/PHOSPHATASE FAMILY PROTEIN (AFU_ORTHOLOGUE AFUA_3G09210)"/>
    <property type="match status" value="1"/>
</dbReference>
<dbReference type="AlphaFoldDB" id="A0A543C0S0"/>
<dbReference type="PANTHER" id="PTHR42834:SF1">
    <property type="entry name" value="ENDONUCLEASE_EXONUCLEASE_PHOSPHATASE FAMILY PROTEIN (AFU_ORTHOLOGUE AFUA_3G09210)"/>
    <property type="match status" value="1"/>
</dbReference>
<dbReference type="InterPro" id="IPR036415">
    <property type="entry name" value="Lamin_tail_dom_sf"/>
</dbReference>
<dbReference type="PROSITE" id="PS51841">
    <property type="entry name" value="LTD"/>
    <property type="match status" value="1"/>
</dbReference>
<feature type="domain" description="LTD" evidence="3">
    <location>
        <begin position="28"/>
        <end position="167"/>
    </location>
</feature>
<feature type="compositionally biased region" description="Gly residues" evidence="1">
    <location>
        <begin position="211"/>
        <end position="226"/>
    </location>
</feature>
<comment type="caution">
    <text evidence="4">The sequence shown here is derived from an EMBL/GenBank/DDBJ whole genome shotgun (WGS) entry which is preliminary data.</text>
</comment>
<feature type="chain" id="PRO_5038896756" description="LTD domain-containing protein" evidence="2">
    <location>
        <begin position="25"/>
        <end position="810"/>
    </location>
</feature>
<keyword evidence="5" id="KW-1185">Reference proteome</keyword>
<gene>
    <name evidence="4" type="ORF">FB559_7985</name>
</gene>
<protein>
    <recommendedName>
        <fullName evidence="3">LTD domain-containing protein</fullName>
    </recommendedName>
</protein>
<dbReference type="Pfam" id="PF03372">
    <property type="entry name" value="Exo_endo_phos"/>
    <property type="match status" value="1"/>
</dbReference>
<keyword evidence="2" id="KW-0732">Signal</keyword>
<evidence type="ECO:0000256" key="2">
    <source>
        <dbReference type="SAM" id="SignalP"/>
    </source>
</evidence>
<dbReference type="EMBL" id="VFOZ01000002">
    <property type="protein sequence ID" value="TQL90673.1"/>
    <property type="molecule type" value="Genomic_DNA"/>
</dbReference>
<evidence type="ECO:0000259" key="3">
    <source>
        <dbReference type="PROSITE" id="PS51841"/>
    </source>
</evidence>
<dbReference type="GO" id="GO:0003824">
    <property type="term" value="F:catalytic activity"/>
    <property type="evidence" value="ECO:0007669"/>
    <property type="project" value="InterPro"/>
</dbReference>
<feature type="compositionally biased region" description="Polar residues" evidence="1">
    <location>
        <begin position="407"/>
        <end position="417"/>
    </location>
</feature>
<dbReference type="InterPro" id="IPR005135">
    <property type="entry name" value="Endo/exonuclease/phosphatase"/>
</dbReference>
<reference evidence="4 5" key="1">
    <citation type="submission" date="2019-06" db="EMBL/GenBank/DDBJ databases">
        <title>Sequencing the genomes of 1000 actinobacteria strains.</title>
        <authorList>
            <person name="Klenk H.-P."/>
        </authorList>
    </citation>
    <scope>NUCLEOTIDE SEQUENCE [LARGE SCALE GENOMIC DNA]</scope>
    <source>
        <strain evidence="4 5">DSM 102200</strain>
    </source>
</reference>
<dbReference type="InterPro" id="IPR036691">
    <property type="entry name" value="Endo/exonu/phosph_ase_sf"/>
</dbReference>
<feature type="compositionally biased region" description="Low complexity" evidence="1">
    <location>
        <begin position="198"/>
        <end position="210"/>
    </location>
</feature>
<feature type="region of interest" description="Disordered" evidence="1">
    <location>
        <begin position="398"/>
        <end position="418"/>
    </location>
</feature>
<dbReference type="Proteomes" id="UP000316096">
    <property type="component" value="Unassembled WGS sequence"/>
</dbReference>
<dbReference type="Pfam" id="PF00932">
    <property type="entry name" value="LTD"/>
    <property type="match status" value="1"/>
</dbReference>
<dbReference type="SUPFAM" id="SSF56219">
    <property type="entry name" value="DNase I-like"/>
    <property type="match status" value="1"/>
</dbReference>